<accession>A0A5D3WFU0</accession>
<keyword evidence="4" id="KW-1185">Reference proteome</keyword>
<keyword evidence="1" id="KW-0812">Transmembrane</keyword>
<evidence type="ECO:0000313" key="4">
    <source>
        <dbReference type="Proteomes" id="UP000324159"/>
    </source>
</evidence>
<sequence>MTWLRDFVRERRGLALGLVSALFLGTYIIRHLFISITPSISYRVLWLDDVHNARKGDYVVFRLDTRRLQGVPLPVDLKDEKGFIRAVKRLACDEGEVISHRGPRGRDIYCGNEFLGRVKERSHTGQMLRALRFEGVIPPGRAYMAADNMDSFDSRYFGLVDKRDFEYRAIGLF</sequence>
<gene>
    <name evidence="3" type="ORF">EDC39_11268</name>
</gene>
<dbReference type="AlphaFoldDB" id="A0A5D3WFU0"/>
<proteinExistence type="predicted"/>
<evidence type="ECO:0000256" key="1">
    <source>
        <dbReference type="SAM" id="Phobius"/>
    </source>
</evidence>
<dbReference type="Proteomes" id="UP000324159">
    <property type="component" value="Unassembled WGS sequence"/>
</dbReference>
<protein>
    <submittedName>
        <fullName evidence="3">Signal peptidase I</fullName>
    </submittedName>
</protein>
<feature type="domain" description="Peptidase S26" evidence="2">
    <location>
        <begin position="33"/>
        <end position="165"/>
    </location>
</feature>
<organism evidence="3 4">
    <name type="scientific">Geothermobacter ehrlichii</name>
    <dbReference type="NCBI Taxonomy" id="213224"/>
    <lineage>
        <taxon>Bacteria</taxon>
        <taxon>Pseudomonadati</taxon>
        <taxon>Thermodesulfobacteriota</taxon>
        <taxon>Desulfuromonadia</taxon>
        <taxon>Desulfuromonadales</taxon>
        <taxon>Geothermobacteraceae</taxon>
        <taxon>Geothermobacter</taxon>
    </lineage>
</organism>
<dbReference type="InterPro" id="IPR036286">
    <property type="entry name" value="LexA/Signal_pep-like_sf"/>
</dbReference>
<name>A0A5D3WFU0_9BACT</name>
<dbReference type="GO" id="GO:0004252">
    <property type="term" value="F:serine-type endopeptidase activity"/>
    <property type="evidence" value="ECO:0007669"/>
    <property type="project" value="InterPro"/>
</dbReference>
<keyword evidence="1" id="KW-0472">Membrane</keyword>
<dbReference type="Gene3D" id="2.10.109.10">
    <property type="entry name" value="Umud Fragment, subunit A"/>
    <property type="match status" value="1"/>
</dbReference>
<dbReference type="GO" id="GO:0006465">
    <property type="term" value="P:signal peptide processing"/>
    <property type="evidence" value="ECO:0007669"/>
    <property type="project" value="InterPro"/>
</dbReference>
<dbReference type="OrthoDB" id="5360818at2"/>
<keyword evidence="1" id="KW-1133">Transmembrane helix</keyword>
<dbReference type="SUPFAM" id="SSF51306">
    <property type="entry name" value="LexA/Signal peptidase"/>
    <property type="match status" value="1"/>
</dbReference>
<evidence type="ECO:0000313" key="3">
    <source>
        <dbReference type="EMBL" id="TYO96780.1"/>
    </source>
</evidence>
<dbReference type="RefSeq" id="WP_148896623.1">
    <property type="nucleotide sequence ID" value="NZ_VNIB01000012.1"/>
</dbReference>
<reference evidence="3 4" key="1">
    <citation type="submission" date="2019-07" db="EMBL/GenBank/DDBJ databases">
        <title>Genomic Encyclopedia of Type Strains, Phase IV (KMG-IV): sequencing the most valuable type-strain genomes for metagenomic binning, comparative biology and taxonomic classification.</title>
        <authorList>
            <person name="Goeker M."/>
        </authorList>
    </citation>
    <scope>NUCLEOTIDE SEQUENCE [LARGE SCALE GENOMIC DNA]</scope>
    <source>
        <strain evidence="3 4">SS015</strain>
    </source>
</reference>
<dbReference type="Pfam" id="PF10502">
    <property type="entry name" value="Peptidase_S26"/>
    <property type="match status" value="1"/>
</dbReference>
<dbReference type="EMBL" id="VNIB01000012">
    <property type="protein sequence ID" value="TYO96780.1"/>
    <property type="molecule type" value="Genomic_DNA"/>
</dbReference>
<evidence type="ECO:0000259" key="2">
    <source>
        <dbReference type="Pfam" id="PF10502"/>
    </source>
</evidence>
<comment type="caution">
    <text evidence="3">The sequence shown here is derived from an EMBL/GenBank/DDBJ whole genome shotgun (WGS) entry which is preliminary data.</text>
</comment>
<feature type="transmembrane region" description="Helical" evidence="1">
    <location>
        <begin position="12"/>
        <end position="33"/>
    </location>
</feature>
<dbReference type="InterPro" id="IPR019533">
    <property type="entry name" value="Peptidase_S26"/>
</dbReference>